<proteinExistence type="inferred from homology"/>
<dbReference type="PANTHER" id="PTHR42879">
    <property type="entry name" value="3-OXOACYL-(ACYL-CARRIER-PROTEIN) REDUCTASE"/>
    <property type="match status" value="1"/>
</dbReference>
<feature type="compositionally biased region" description="Basic and acidic residues" evidence="2">
    <location>
        <begin position="224"/>
        <end position="239"/>
    </location>
</feature>
<organism evidence="3 4">
    <name type="scientific">Aerococcus viridans (strain ATCC 11563 / DSM 20340 / CCUG 4311 / JCM 20461 / NBRC 12219 / NCTC 8251 / M1)</name>
    <dbReference type="NCBI Taxonomy" id="655812"/>
    <lineage>
        <taxon>Bacteria</taxon>
        <taxon>Bacillati</taxon>
        <taxon>Bacillota</taxon>
        <taxon>Bacilli</taxon>
        <taxon>Lactobacillales</taxon>
        <taxon>Aerococcaceae</taxon>
        <taxon>Aerococcus</taxon>
    </lineage>
</organism>
<dbReference type="Pfam" id="PF13561">
    <property type="entry name" value="adh_short_C2"/>
    <property type="match status" value="1"/>
</dbReference>
<dbReference type="InterPro" id="IPR036291">
    <property type="entry name" value="NAD(P)-bd_dom_sf"/>
</dbReference>
<evidence type="ECO:0000256" key="1">
    <source>
        <dbReference type="ARBA" id="ARBA00006484"/>
    </source>
</evidence>
<keyword evidence="4" id="KW-1185">Reference proteome</keyword>
<dbReference type="Gene3D" id="3.40.50.720">
    <property type="entry name" value="NAD(P)-binding Rossmann-like Domain"/>
    <property type="match status" value="1"/>
</dbReference>
<dbReference type="PRINTS" id="PR00081">
    <property type="entry name" value="GDHRDH"/>
</dbReference>
<reference evidence="3 4" key="1">
    <citation type="submission" date="2010-04" db="EMBL/GenBank/DDBJ databases">
        <authorList>
            <person name="Muzny D."/>
            <person name="Qin X."/>
            <person name="Deng J."/>
            <person name="Jiang H."/>
            <person name="Liu Y."/>
            <person name="Qu J."/>
            <person name="Song X.-Z."/>
            <person name="Zhang L."/>
            <person name="Thornton R."/>
            <person name="Coyle M."/>
            <person name="Francisco L."/>
            <person name="Jackson L."/>
            <person name="Javaid M."/>
            <person name="Korchina V."/>
            <person name="Kovar C."/>
            <person name="Mata R."/>
            <person name="Mathew T."/>
            <person name="Ngo R."/>
            <person name="Nguyen L."/>
            <person name="Nguyen N."/>
            <person name="Okwuonu G."/>
            <person name="Ongeri F."/>
            <person name="Pham C."/>
            <person name="Simmons D."/>
            <person name="Wilczek-Boney K."/>
            <person name="Hale W."/>
            <person name="Jakkamsetti A."/>
            <person name="Pham P."/>
            <person name="Ruth R."/>
            <person name="San Lucas F."/>
            <person name="Warren J."/>
            <person name="Zhang J."/>
            <person name="Zhao Z."/>
            <person name="Zhou C."/>
            <person name="Zhu D."/>
            <person name="Lee S."/>
            <person name="Bess C."/>
            <person name="Blankenburg K."/>
            <person name="Forbes L."/>
            <person name="Fu Q."/>
            <person name="Gubbala S."/>
            <person name="Hirani K."/>
            <person name="Jayaseelan J.C."/>
            <person name="Lara F."/>
            <person name="Munidasa M."/>
            <person name="Palculict T."/>
            <person name="Patil S."/>
            <person name="Pu L.-L."/>
            <person name="Saada N."/>
            <person name="Tang L."/>
            <person name="Weissenberger G."/>
            <person name="Zhu Y."/>
            <person name="Hemphill L."/>
            <person name="Shang Y."/>
            <person name="Youmans B."/>
            <person name="Ayvaz T."/>
            <person name="Ross M."/>
            <person name="Santibanez J."/>
            <person name="Aqrawi P."/>
            <person name="Gross S."/>
            <person name="Joshi V."/>
            <person name="Fowler G."/>
            <person name="Nazareth L."/>
            <person name="Reid J."/>
            <person name="Worley K."/>
            <person name="Petrosino J."/>
            <person name="Highlander S."/>
            <person name="Gibbs R."/>
            <person name="Gibbs R."/>
        </authorList>
    </citation>
    <scope>NUCLEOTIDE SEQUENCE [LARGE SCALE GENOMIC DNA]</scope>
    <source>
        <strain evidence="3 4">ATCC 11563</strain>
    </source>
</reference>
<evidence type="ECO:0000313" key="4">
    <source>
        <dbReference type="Proteomes" id="UP000003764"/>
    </source>
</evidence>
<dbReference type="SUPFAM" id="SSF51735">
    <property type="entry name" value="NAD(P)-binding Rossmann-fold domains"/>
    <property type="match status" value="1"/>
</dbReference>
<dbReference type="EMBL" id="ADNT01000078">
    <property type="protein sequence ID" value="EFG49543.1"/>
    <property type="molecule type" value="Genomic_DNA"/>
</dbReference>
<sequence length="281" mass="29964">MSGALFQINKILKDEGAILMDLGLKGKVAVITGASRGIGFETAKTLAEEGAKVVITARHEDRLIEAQTAIKEATGVEVDYAVADVTDLPAVQKAIADTATKYGTIDILVNNAGGHRAGSFEEVDNDAWRFDLEIKIIGVANFTREVLPYMRKQASGSIISVVSNSGKTPGPKSVPTSPARSAGLAVIKELSKEYGEYNIRANAVCIGYIRSEQVEKMWQNDPEHPTWEEFSKQKAKDTHTPMGRVGETTEAAKVISFLASDAASYVSGSAVNIDGGASDAM</sequence>
<evidence type="ECO:0000313" key="3">
    <source>
        <dbReference type="EMBL" id="EFG49543.1"/>
    </source>
</evidence>
<keyword evidence="3" id="KW-0560">Oxidoreductase</keyword>
<dbReference type="InterPro" id="IPR050259">
    <property type="entry name" value="SDR"/>
</dbReference>
<dbReference type="GO" id="GO:0004316">
    <property type="term" value="F:3-oxoacyl-[acyl-carrier-protein] reductase (NADPH) activity"/>
    <property type="evidence" value="ECO:0007669"/>
    <property type="project" value="UniProtKB-EC"/>
</dbReference>
<dbReference type="Proteomes" id="UP000003764">
    <property type="component" value="Unassembled WGS sequence"/>
</dbReference>
<feature type="region of interest" description="Disordered" evidence="2">
    <location>
        <begin position="224"/>
        <end position="243"/>
    </location>
</feature>
<accession>A0ABN0A8F4</accession>
<name>A0ABN0A8F4_AERVM</name>
<evidence type="ECO:0000256" key="2">
    <source>
        <dbReference type="SAM" id="MobiDB-lite"/>
    </source>
</evidence>
<dbReference type="InterPro" id="IPR002347">
    <property type="entry name" value="SDR_fam"/>
</dbReference>
<gene>
    <name evidence="3" type="primary">fabG6</name>
    <name evidence="3" type="ORF">HMPREF0061_1136</name>
</gene>
<protein>
    <submittedName>
        <fullName evidence="3">Oxidoreductase, short chain dehydrogenase/reductase family protein</fullName>
        <ecNumber evidence="3">1.1.1.100</ecNumber>
    </submittedName>
</protein>
<dbReference type="EC" id="1.1.1.100" evidence="3"/>
<comment type="caution">
    <text evidence="3">The sequence shown here is derived from an EMBL/GenBank/DDBJ whole genome shotgun (WGS) entry which is preliminary data.</text>
</comment>
<comment type="similarity">
    <text evidence="1">Belongs to the short-chain dehydrogenases/reductases (SDR) family.</text>
</comment>
<dbReference type="PANTHER" id="PTHR42879:SF6">
    <property type="entry name" value="NADPH-DEPENDENT REDUCTASE BACG"/>
    <property type="match status" value="1"/>
</dbReference>